<evidence type="ECO:0000256" key="1">
    <source>
        <dbReference type="SAM" id="Phobius"/>
    </source>
</evidence>
<dbReference type="RefSeq" id="WP_260594175.1">
    <property type="nucleotide sequence ID" value="NZ_CP104003.1"/>
</dbReference>
<name>A0A9E7R494_9EURY</name>
<dbReference type="GeneID" id="74941218"/>
<proteinExistence type="predicted"/>
<keyword evidence="1" id="KW-0472">Membrane</keyword>
<dbReference type="AlphaFoldDB" id="A0A9E7R494"/>
<keyword evidence="1" id="KW-1133">Transmembrane helix</keyword>
<protein>
    <submittedName>
        <fullName evidence="2">Uncharacterized protein</fullName>
    </submittedName>
</protein>
<dbReference type="KEGG" id="ssai:N0B31_02310"/>
<feature type="transmembrane region" description="Helical" evidence="1">
    <location>
        <begin position="57"/>
        <end position="78"/>
    </location>
</feature>
<keyword evidence="1" id="KW-0812">Transmembrane</keyword>
<keyword evidence="3" id="KW-1185">Reference proteome</keyword>
<sequence length="87" mass="9625">MDDDREWNDPEPTSERERRTRYRLAGGLVGLLAGVVFFSPTLSSVGPLLWPPGGARWFTLLLTVGLSLMLPLMIGAALGESYARYRS</sequence>
<evidence type="ECO:0000313" key="2">
    <source>
        <dbReference type="EMBL" id="UWM55123.1"/>
    </source>
</evidence>
<gene>
    <name evidence="2" type="ORF">N0B31_02310</name>
</gene>
<reference evidence="2" key="1">
    <citation type="submission" date="2022-09" db="EMBL/GenBank/DDBJ databases">
        <title>Diverse halophilic archaea isolated from saline environments.</title>
        <authorList>
            <person name="Cui H.-L."/>
        </authorList>
    </citation>
    <scope>NUCLEOTIDE SEQUENCE</scope>
    <source>
        <strain evidence="2">ZS-35-S2</strain>
    </source>
</reference>
<organism evidence="2 3">
    <name type="scientific">Salinirubellus salinus</name>
    <dbReference type="NCBI Taxonomy" id="1364945"/>
    <lineage>
        <taxon>Archaea</taxon>
        <taxon>Methanobacteriati</taxon>
        <taxon>Methanobacteriota</taxon>
        <taxon>Stenosarchaea group</taxon>
        <taxon>Halobacteria</taxon>
        <taxon>Halobacteriales</taxon>
        <taxon>Natronomonadaceae</taxon>
        <taxon>Salinirubellus</taxon>
    </lineage>
</organism>
<feature type="transmembrane region" description="Helical" evidence="1">
    <location>
        <begin position="24"/>
        <end position="45"/>
    </location>
</feature>
<dbReference type="EMBL" id="CP104003">
    <property type="protein sequence ID" value="UWM55123.1"/>
    <property type="molecule type" value="Genomic_DNA"/>
</dbReference>
<dbReference type="Proteomes" id="UP001057580">
    <property type="component" value="Chromosome"/>
</dbReference>
<accession>A0A9E7R494</accession>
<evidence type="ECO:0000313" key="3">
    <source>
        <dbReference type="Proteomes" id="UP001057580"/>
    </source>
</evidence>